<organism evidence="2 3">
    <name type="scientific">Aureimonas ureilytica</name>
    <dbReference type="NCBI Taxonomy" id="401562"/>
    <lineage>
        <taxon>Bacteria</taxon>
        <taxon>Pseudomonadati</taxon>
        <taxon>Pseudomonadota</taxon>
        <taxon>Alphaproteobacteria</taxon>
        <taxon>Hyphomicrobiales</taxon>
        <taxon>Aurantimonadaceae</taxon>
        <taxon>Aureimonas</taxon>
    </lineage>
</organism>
<protein>
    <submittedName>
        <fullName evidence="2">Uncharacterized protein</fullName>
    </submittedName>
</protein>
<dbReference type="AlphaFoldDB" id="A0A175RP62"/>
<feature type="region of interest" description="Disordered" evidence="1">
    <location>
        <begin position="16"/>
        <end position="60"/>
    </location>
</feature>
<dbReference type="Proteomes" id="UP000078529">
    <property type="component" value="Unassembled WGS sequence"/>
</dbReference>
<evidence type="ECO:0000313" key="2">
    <source>
        <dbReference type="EMBL" id="KTR05173.1"/>
    </source>
</evidence>
<dbReference type="PATRIC" id="fig|401562.4.peg.2453"/>
<comment type="caution">
    <text evidence="2">The sequence shown here is derived from an EMBL/GenBank/DDBJ whole genome shotgun (WGS) entry which is preliminary data.</text>
</comment>
<evidence type="ECO:0000256" key="1">
    <source>
        <dbReference type="SAM" id="MobiDB-lite"/>
    </source>
</evidence>
<accession>A0A175RP62</accession>
<sequence length="96" mass="10899">MADRYVWRDGCFRDRATGEPMTVPDGPLAIPQMTPVMPEYTSPIDGRTITTRHERREDLKRNNCVEAGDFKSPTGGKIRNKAFAAKRGLQVSEEFR</sequence>
<gene>
    <name evidence="2" type="ORF">NS365_13350</name>
</gene>
<feature type="compositionally biased region" description="Basic and acidic residues" evidence="1">
    <location>
        <begin position="51"/>
        <end position="60"/>
    </location>
</feature>
<keyword evidence="3" id="KW-1185">Reference proteome</keyword>
<dbReference type="EMBL" id="LDQA01000028">
    <property type="protein sequence ID" value="KTR05173.1"/>
    <property type="molecule type" value="Genomic_DNA"/>
</dbReference>
<reference evidence="2 3" key="1">
    <citation type="journal article" date="2016" name="Front. Microbiol.">
        <title>Genomic Resource of Rice Seed Associated Bacteria.</title>
        <authorList>
            <person name="Midha S."/>
            <person name="Bansal K."/>
            <person name="Sharma S."/>
            <person name="Kumar N."/>
            <person name="Patil P.P."/>
            <person name="Chaudhry V."/>
            <person name="Patil P.B."/>
        </authorList>
    </citation>
    <scope>NUCLEOTIDE SEQUENCE [LARGE SCALE GENOMIC DNA]</scope>
    <source>
        <strain evidence="2 3">NS365</strain>
    </source>
</reference>
<proteinExistence type="predicted"/>
<evidence type="ECO:0000313" key="3">
    <source>
        <dbReference type="Proteomes" id="UP000078529"/>
    </source>
</evidence>
<name>A0A175RP62_9HYPH</name>